<dbReference type="GO" id="GO:0016787">
    <property type="term" value="F:hydrolase activity"/>
    <property type="evidence" value="ECO:0007669"/>
    <property type="project" value="UniProtKB-KW"/>
</dbReference>
<dbReference type="GO" id="GO:0009523">
    <property type="term" value="C:photosystem II"/>
    <property type="evidence" value="ECO:0007669"/>
    <property type="project" value="UniProtKB-KW"/>
</dbReference>
<dbReference type="InterPro" id="IPR015943">
    <property type="entry name" value="WD40/YVTN_repeat-like_dom_sf"/>
</dbReference>
<reference evidence="5 6" key="1">
    <citation type="submission" date="2015-12" db="EMBL/GenBank/DDBJ databases">
        <title>Nitrous oxide reduction kinetics distinguish bacteria harboring typical versus atypical NosZ.</title>
        <authorList>
            <person name="Yoon S."/>
            <person name="Nissen S."/>
            <person name="Park D."/>
            <person name="Sanford R.A."/>
            <person name="Loeffler F.E."/>
        </authorList>
    </citation>
    <scope>NUCLEOTIDE SEQUENCE [LARGE SCALE GENOMIC DNA]</scope>
    <source>
        <strain evidence="5 6">ATCC BAA-841</strain>
    </source>
</reference>
<feature type="domain" description="Photosynthesis system II assembly factor Ycf48/Hcf136-like" evidence="4">
    <location>
        <begin position="81"/>
        <end position="221"/>
    </location>
</feature>
<dbReference type="Gene3D" id="2.130.10.10">
    <property type="entry name" value="YVTN repeat-like/Quinoprotein amine dehydrogenase"/>
    <property type="match status" value="2"/>
</dbReference>
<dbReference type="CDD" id="cd15482">
    <property type="entry name" value="Sialidase_non-viral"/>
    <property type="match status" value="1"/>
</dbReference>
<evidence type="ECO:0000259" key="4">
    <source>
        <dbReference type="Pfam" id="PF14870"/>
    </source>
</evidence>
<evidence type="ECO:0000313" key="5">
    <source>
        <dbReference type="EMBL" id="KXB29849.1"/>
    </source>
</evidence>
<evidence type="ECO:0000256" key="2">
    <source>
        <dbReference type="ARBA" id="ARBA00023276"/>
    </source>
</evidence>
<accession>A0A133XG15</accession>
<keyword evidence="2" id="KW-0604">Photosystem II</keyword>
<comment type="caution">
    <text evidence="5">The sequence shown here is derived from an EMBL/GenBank/DDBJ whole genome shotgun (WGS) entry which is preliminary data.</text>
</comment>
<dbReference type="PANTHER" id="PTHR47199">
    <property type="entry name" value="PHOTOSYSTEM II STABILITY/ASSEMBLY FACTOR HCF136, CHLOROPLASTIC"/>
    <property type="match status" value="1"/>
</dbReference>
<dbReference type="STRING" id="281362.AT959_18200"/>
<keyword evidence="1" id="KW-0602">Photosynthesis</keyword>
<dbReference type="EMBL" id="LODL01000035">
    <property type="protein sequence ID" value="KXB29849.1"/>
    <property type="molecule type" value="Genomic_DNA"/>
</dbReference>
<keyword evidence="3" id="KW-0732">Signal</keyword>
<evidence type="ECO:0000256" key="1">
    <source>
        <dbReference type="ARBA" id="ARBA00022531"/>
    </source>
</evidence>
<evidence type="ECO:0000313" key="6">
    <source>
        <dbReference type="Proteomes" id="UP000070186"/>
    </source>
</evidence>
<feature type="signal peptide" evidence="3">
    <location>
        <begin position="1"/>
        <end position="24"/>
    </location>
</feature>
<proteinExistence type="predicted"/>
<keyword evidence="6" id="KW-1185">Reference proteome</keyword>
<dbReference type="AlphaFoldDB" id="A0A133XG15"/>
<dbReference type="Proteomes" id="UP000070186">
    <property type="component" value="Unassembled WGS sequence"/>
</dbReference>
<dbReference type="GO" id="GO:0015979">
    <property type="term" value="P:photosynthesis"/>
    <property type="evidence" value="ECO:0007669"/>
    <property type="project" value="UniProtKB-KW"/>
</dbReference>
<name>A0A133XG15_9RHOO</name>
<dbReference type="RefSeq" id="WP_066886282.1">
    <property type="nucleotide sequence ID" value="NZ_LODL01000035.1"/>
</dbReference>
<dbReference type="InterPro" id="IPR028203">
    <property type="entry name" value="PSII_CF48-like_dom"/>
</dbReference>
<evidence type="ECO:0000256" key="3">
    <source>
        <dbReference type="SAM" id="SignalP"/>
    </source>
</evidence>
<sequence>MFSANAKFRLGLLSLALCSTLAWAQTPGAPVNLTAQPAKVNAAATSAPILGAALAGQRIVAVGDYGTVLLSDDAGQSFRQSAKVPLSSTLTAVSFADAKQGWAVGHWGAILHTTDGGESWAIQRLDTQEDRPLFSVHFFNARDGVAVGLWSLVLLTSDGGKSWTPSELPAPPEGGKGDRNLFKAFVSAKGSLFVAAERGAVLRSDDHGHSWRYLMTGYKGSFWSGVGLADGTLLVGGLRGTIYRSGDDGHSWQAVNSGVKSSLTDLLAVGDKVVGVGLDGVQVDSADRGSSFSWTQRDDRLSLTAVAAAGNGKLQRFSKRGVVSDGAGK</sequence>
<organism evidence="5 6">
    <name type="scientific">Dechloromonas denitrificans</name>
    <dbReference type="NCBI Taxonomy" id="281362"/>
    <lineage>
        <taxon>Bacteria</taxon>
        <taxon>Pseudomonadati</taxon>
        <taxon>Pseudomonadota</taxon>
        <taxon>Betaproteobacteria</taxon>
        <taxon>Rhodocyclales</taxon>
        <taxon>Azonexaceae</taxon>
        <taxon>Dechloromonas</taxon>
    </lineage>
</organism>
<dbReference type="Pfam" id="PF14870">
    <property type="entry name" value="PSII_BNR"/>
    <property type="match status" value="1"/>
</dbReference>
<keyword evidence="5" id="KW-0378">Hydrolase</keyword>
<dbReference type="SUPFAM" id="SSF110296">
    <property type="entry name" value="Oligoxyloglucan reducing end-specific cellobiohydrolase"/>
    <property type="match status" value="1"/>
</dbReference>
<dbReference type="PANTHER" id="PTHR47199:SF2">
    <property type="entry name" value="PHOTOSYSTEM II STABILITY_ASSEMBLY FACTOR HCF136, CHLOROPLASTIC"/>
    <property type="match status" value="1"/>
</dbReference>
<gene>
    <name evidence="5" type="ORF">AT959_18200</name>
</gene>
<protein>
    <submittedName>
        <fullName evidence="5">Glycosyl hydrolase</fullName>
    </submittedName>
</protein>
<feature type="chain" id="PRO_5007459626" evidence="3">
    <location>
        <begin position="25"/>
        <end position="329"/>
    </location>
</feature>